<dbReference type="EMBL" id="KM879221">
    <property type="protein sequence ID" value="AIU44260.2"/>
    <property type="molecule type" value="Genomic_DNA"/>
</dbReference>
<reference evidence="2" key="1">
    <citation type="submission" date="2014-10" db="EMBL/GenBank/DDBJ databases">
        <title>Draft genome sequence of lytic bacteriophage specific to a multidrug resistant bacterium Delftia tsuruhatensis ARB-1.</title>
        <authorList>
            <person name="Bhattacharjee A.S."/>
            <person name="Motlagh A.M."/>
            <person name="Goel R."/>
        </authorList>
    </citation>
    <scope>NUCLEOTIDE SEQUENCE [LARGE SCALE GENOMIC DNA]</scope>
</reference>
<gene>
    <name evidence="1" type="ORF">RG2014_07</name>
</gene>
<protein>
    <submittedName>
        <fullName evidence="1">Uncharacterized protein</fullName>
    </submittedName>
</protein>
<organism evidence="1 2">
    <name type="scientific">Delftia phage RG-2014</name>
    <dbReference type="NCBI Taxonomy" id="1563661"/>
    <lineage>
        <taxon>Viruses</taxon>
        <taxon>Duplodnaviria</taxon>
        <taxon>Heunggongvirae</taxon>
        <taxon>Uroviricota</taxon>
        <taxon>Caudoviricetes</taxon>
        <taxon>Schitoviridae</taxon>
        <taxon>Dendoorenvirus</taxon>
        <taxon>Dendoorenvirus RG2014</taxon>
    </lineage>
</organism>
<proteinExistence type="predicted"/>
<dbReference type="Proteomes" id="UP000030040">
    <property type="component" value="Segment"/>
</dbReference>
<name>A0A097PAK3_9CAUD</name>
<dbReference type="RefSeq" id="YP_009148369.2">
    <property type="nucleotide sequence ID" value="NC_027348.2"/>
</dbReference>
<evidence type="ECO:0000313" key="2">
    <source>
        <dbReference type="Proteomes" id="UP000030040"/>
    </source>
</evidence>
<keyword evidence="2" id="KW-1185">Reference proteome</keyword>
<accession>A0A097PAK3</accession>
<dbReference type="GeneID" id="24638691"/>
<sequence length="104" mass="11202">MLTGQLTFKLWSATANECQPATTALGDADVVFAIHQMAIANQFTGTLFRHGAGVVGQVWIAFRIKTQRYRECSGHLNASLIAALSAVRLRLGSGMVQKTGKPVQ</sequence>
<dbReference type="KEGG" id="vg:24638691"/>
<evidence type="ECO:0000313" key="1">
    <source>
        <dbReference type="EMBL" id="AIU44260.2"/>
    </source>
</evidence>